<sequence>MRRVRFGETDPFGVTYFASYFNYFKEALDEFLRERGIKPELFYRNVQEDYAFPIVYAEGKFDAPTRYDDEINVDVFVEELKESSVTFRFEAKRKSEVVARGKISCVCVDKSWKRRKIPEEIRRVLQS</sequence>
<name>D3RYQ4_FERPA</name>
<dbReference type="Gene3D" id="3.10.129.10">
    <property type="entry name" value="Hotdog Thioesterase"/>
    <property type="match status" value="1"/>
</dbReference>
<reference evidence="3 4" key="2">
    <citation type="journal article" date="2011" name="Stand. Genomic Sci.">
        <title>Complete genome sequence of Ferroglobus placidus AEDII12DO.</title>
        <authorList>
            <person name="Anderson I."/>
            <person name="Risso C."/>
            <person name="Holmes D."/>
            <person name="Lucas S."/>
            <person name="Copeland A."/>
            <person name="Lapidus A."/>
            <person name="Cheng J.F."/>
            <person name="Bruce D."/>
            <person name="Goodwin L."/>
            <person name="Pitluck S."/>
            <person name="Saunders E."/>
            <person name="Brettin T."/>
            <person name="Detter J.C."/>
            <person name="Han C."/>
            <person name="Tapia R."/>
            <person name="Larimer F."/>
            <person name="Land M."/>
            <person name="Hauser L."/>
            <person name="Woyke T."/>
            <person name="Lovley D."/>
            <person name="Kyrpides N."/>
            <person name="Ivanova N."/>
        </authorList>
    </citation>
    <scope>NUCLEOTIDE SEQUENCE [LARGE SCALE GENOMIC DNA]</scope>
    <source>
        <strain evidence="4">DSM 10642 / AEDII12DO</strain>
    </source>
</reference>
<evidence type="ECO:0000313" key="4">
    <source>
        <dbReference type="Proteomes" id="UP000002613"/>
    </source>
</evidence>
<dbReference type="RefSeq" id="WP_012965960.1">
    <property type="nucleotide sequence ID" value="NC_013849.1"/>
</dbReference>
<dbReference type="SUPFAM" id="SSF54637">
    <property type="entry name" value="Thioesterase/thiol ester dehydrase-isomerase"/>
    <property type="match status" value="1"/>
</dbReference>
<reference evidence="4" key="1">
    <citation type="submission" date="2010-02" db="EMBL/GenBank/DDBJ databases">
        <title>Complete sequence of Ferroglobus placidus DSM 10642.</title>
        <authorList>
            <consortium name="US DOE Joint Genome Institute"/>
            <person name="Lucas S."/>
            <person name="Copeland A."/>
            <person name="Lapidus A."/>
            <person name="Cheng J.-F."/>
            <person name="Bruce D."/>
            <person name="Goodwin L."/>
            <person name="Pitluck S."/>
            <person name="Saunders E."/>
            <person name="Brettin T."/>
            <person name="Detter J.C."/>
            <person name="Han C."/>
            <person name="Tapia R."/>
            <person name="Larimer F."/>
            <person name="Land M."/>
            <person name="Hauser L."/>
            <person name="Kyrpides N."/>
            <person name="Ivanova N."/>
            <person name="Holmes D."/>
            <person name="Lovley D."/>
            <person name="Kyrpides N."/>
            <person name="Anderson I.J."/>
            <person name="Woyke T."/>
        </authorList>
    </citation>
    <scope>NUCLEOTIDE SEQUENCE [LARGE SCALE GENOMIC DNA]</scope>
    <source>
        <strain evidence="4">DSM 10642 / AEDII12DO</strain>
    </source>
</reference>
<keyword evidence="4" id="KW-1185">Reference proteome</keyword>
<dbReference type="CDD" id="cd00586">
    <property type="entry name" value="4HBT"/>
    <property type="match status" value="1"/>
</dbReference>
<dbReference type="HOGENOM" id="CLU_101141_3_3_2"/>
<dbReference type="InterPro" id="IPR050563">
    <property type="entry name" value="4-hydroxybenzoyl-CoA_TE"/>
</dbReference>
<dbReference type="Pfam" id="PF13279">
    <property type="entry name" value="4HBT_2"/>
    <property type="match status" value="1"/>
</dbReference>
<dbReference type="AlphaFoldDB" id="D3RYQ4"/>
<gene>
    <name evidence="3" type="ordered locus">Ferp_1466</name>
</gene>
<dbReference type="KEGG" id="fpl:Ferp_1466"/>
<evidence type="ECO:0000256" key="1">
    <source>
        <dbReference type="ARBA" id="ARBA00005953"/>
    </source>
</evidence>
<accession>D3RYQ4</accession>
<dbReference type="PANTHER" id="PTHR31793">
    <property type="entry name" value="4-HYDROXYBENZOYL-COA THIOESTERASE FAMILY MEMBER"/>
    <property type="match status" value="1"/>
</dbReference>
<dbReference type="InterPro" id="IPR006684">
    <property type="entry name" value="YbgC/YbaW"/>
</dbReference>
<dbReference type="PANTHER" id="PTHR31793:SF27">
    <property type="entry name" value="NOVEL THIOESTERASE SUPERFAMILY DOMAIN AND SAPOSIN A-TYPE DOMAIN CONTAINING PROTEIN (0610012H03RIK)"/>
    <property type="match status" value="1"/>
</dbReference>
<proteinExistence type="inferred from homology"/>
<dbReference type="eggNOG" id="arCOG01137">
    <property type="taxonomic scope" value="Archaea"/>
</dbReference>
<dbReference type="PIRSF" id="PIRSF003230">
    <property type="entry name" value="YbgC"/>
    <property type="match status" value="1"/>
</dbReference>
<dbReference type="OrthoDB" id="42004at2157"/>
<dbReference type="PaxDb" id="589924-Ferp_1466"/>
<dbReference type="GO" id="GO:0047617">
    <property type="term" value="F:fatty acyl-CoA hydrolase activity"/>
    <property type="evidence" value="ECO:0007669"/>
    <property type="project" value="TreeGrafter"/>
</dbReference>
<protein>
    <submittedName>
        <fullName evidence="3">4-hydroxybenzoyl-CoA thioesterase</fullName>
    </submittedName>
</protein>
<dbReference type="STRING" id="589924.Ferp_1466"/>
<evidence type="ECO:0000256" key="2">
    <source>
        <dbReference type="ARBA" id="ARBA00022801"/>
    </source>
</evidence>
<keyword evidence="2" id="KW-0378">Hydrolase</keyword>
<dbReference type="GeneID" id="8778985"/>
<comment type="similarity">
    <text evidence="1">Belongs to the 4-hydroxybenzoyl-CoA thioesterase family.</text>
</comment>
<dbReference type="EMBL" id="CP001899">
    <property type="protein sequence ID" value="ADC65617.1"/>
    <property type="molecule type" value="Genomic_DNA"/>
</dbReference>
<dbReference type="Proteomes" id="UP000002613">
    <property type="component" value="Chromosome"/>
</dbReference>
<evidence type="ECO:0000313" key="3">
    <source>
        <dbReference type="EMBL" id="ADC65617.1"/>
    </source>
</evidence>
<organism evidence="3 4">
    <name type="scientific">Ferroglobus placidus (strain DSM 10642 / AEDII12DO)</name>
    <dbReference type="NCBI Taxonomy" id="589924"/>
    <lineage>
        <taxon>Archaea</taxon>
        <taxon>Methanobacteriati</taxon>
        <taxon>Methanobacteriota</taxon>
        <taxon>Archaeoglobi</taxon>
        <taxon>Archaeoglobales</taxon>
        <taxon>Archaeoglobaceae</taxon>
        <taxon>Ferroglobus</taxon>
    </lineage>
</organism>
<dbReference type="InterPro" id="IPR029069">
    <property type="entry name" value="HotDog_dom_sf"/>
</dbReference>